<keyword evidence="2" id="KW-1185">Reference proteome</keyword>
<organism evidence="1 2">
    <name type="scientific">Boeremia exigua</name>
    <dbReference type="NCBI Taxonomy" id="749465"/>
    <lineage>
        <taxon>Eukaryota</taxon>
        <taxon>Fungi</taxon>
        <taxon>Dikarya</taxon>
        <taxon>Ascomycota</taxon>
        <taxon>Pezizomycotina</taxon>
        <taxon>Dothideomycetes</taxon>
        <taxon>Pleosporomycetidae</taxon>
        <taxon>Pleosporales</taxon>
        <taxon>Pleosporineae</taxon>
        <taxon>Didymellaceae</taxon>
        <taxon>Boeremia</taxon>
    </lineage>
</organism>
<evidence type="ECO:0000313" key="2">
    <source>
        <dbReference type="Proteomes" id="UP001153331"/>
    </source>
</evidence>
<evidence type="ECO:0000313" key="1">
    <source>
        <dbReference type="EMBL" id="KAJ8105829.1"/>
    </source>
</evidence>
<accession>A0ACC2HRX1</accession>
<comment type="caution">
    <text evidence="1">The sequence shown here is derived from an EMBL/GenBank/DDBJ whole genome shotgun (WGS) entry which is preliminary data.</text>
</comment>
<sequence length="339" mass="37051">MWSADWASKTATSVAVTTRTRRLVYTYTTRPDTVTLASATTERRGDVAAPTSSTASGAGARATADDVLGARCRLLSITLPTAKRKVCAESLQGLTAGLRSLRLACLLCGTAVSWILSCPAALLASMFGERQQGLEASTWPSTSLTVVRTRAVLTGTLRWLLLHVADGGVLLQRHHGKGLLVNDNPQLQPANRTLRVASSACWRIRWQTLSSLGDVGMLRNVEVELPAGYCRRDSGVCNEMRAEKAALAILATDVVPQRVKPVWPAALQKQRNQQWSLQSSRVGRQHFKNQHQFWGKQPEPSERWMTRGHQLGSPAGVPEWLRRPGAHHVGSRRRSGTAL</sequence>
<reference evidence="1" key="1">
    <citation type="submission" date="2022-11" db="EMBL/GenBank/DDBJ databases">
        <title>Genome Sequence of Boeremia exigua.</title>
        <authorList>
            <person name="Buettner E."/>
        </authorList>
    </citation>
    <scope>NUCLEOTIDE SEQUENCE</scope>
    <source>
        <strain evidence="1">CU02</strain>
    </source>
</reference>
<dbReference type="Proteomes" id="UP001153331">
    <property type="component" value="Unassembled WGS sequence"/>
</dbReference>
<name>A0ACC2HRX1_9PLEO</name>
<proteinExistence type="predicted"/>
<dbReference type="EMBL" id="JAPHNI010001356">
    <property type="protein sequence ID" value="KAJ8105829.1"/>
    <property type="molecule type" value="Genomic_DNA"/>
</dbReference>
<gene>
    <name evidence="1" type="ORF">OPT61_g9945</name>
</gene>
<protein>
    <submittedName>
        <fullName evidence="1">Uncharacterized protein</fullName>
    </submittedName>
</protein>